<evidence type="ECO:0000256" key="3">
    <source>
        <dbReference type="SAM" id="SignalP"/>
    </source>
</evidence>
<dbReference type="EMBL" id="JFFR01000020">
    <property type="protein sequence ID" value="KDN28391.1"/>
    <property type="molecule type" value="Genomic_DNA"/>
</dbReference>
<keyword evidence="1" id="KW-1015">Disulfide bond</keyword>
<dbReference type="InterPro" id="IPR013766">
    <property type="entry name" value="Thioredoxin_domain"/>
</dbReference>
<dbReference type="STRING" id="212667.VFDL14_23675"/>
<dbReference type="Gene3D" id="3.40.30.10">
    <property type="entry name" value="Glutaredoxin"/>
    <property type="match status" value="1"/>
</dbReference>
<dbReference type="RefSeq" id="WP_032551351.1">
    <property type="nucleotide sequence ID" value="NZ_JFFR01000020.1"/>
</dbReference>
<organism evidence="5 6">
    <name type="scientific">Vibrio fortis</name>
    <dbReference type="NCBI Taxonomy" id="212667"/>
    <lineage>
        <taxon>Bacteria</taxon>
        <taxon>Pseudomonadati</taxon>
        <taxon>Pseudomonadota</taxon>
        <taxon>Gammaproteobacteria</taxon>
        <taxon>Vibrionales</taxon>
        <taxon>Vibrionaceae</taxon>
        <taxon>Vibrio</taxon>
    </lineage>
</organism>
<dbReference type="InterPro" id="IPR050455">
    <property type="entry name" value="Tpx_Peroxidase_subfamily"/>
</dbReference>
<dbReference type="Proteomes" id="UP000027219">
    <property type="component" value="Unassembled WGS sequence"/>
</dbReference>
<evidence type="ECO:0000313" key="6">
    <source>
        <dbReference type="Proteomes" id="UP000027219"/>
    </source>
</evidence>
<dbReference type="CDD" id="cd03014">
    <property type="entry name" value="PRX_Atyp2cys"/>
    <property type="match status" value="1"/>
</dbReference>
<evidence type="ECO:0000259" key="4">
    <source>
        <dbReference type="PROSITE" id="PS51352"/>
    </source>
</evidence>
<sequence>MKKSLLVMALSALFSTAASAQFVVTEQHAKLGSGEIVTLEKTNKFHLAGEGVKVGDYMPSVQLMTSNLKPFDTSATNGKVKIYSLLTSVDTPVCVQQAAELSQFVNENKASLKDIEFYAISADTPFAQQRFISEHELTGVEYLSDSVEHAFGEKTGALIKELGLLTRSIVVTDQNNKIILVQRVPELTTLPDLAAAVELAKKQG</sequence>
<dbReference type="Pfam" id="PF08534">
    <property type="entry name" value="Redoxin"/>
    <property type="match status" value="1"/>
</dbReference>
<name>A0A066ULS3_9VIBR</name>
<dbReference type="InterPro" id="IPR013740">
    <property type="entry name" value="Redoxin"/>
</dbReference>
<dbReference type="AlphaFoldDB" id="A0A066ULS3"/>
<dbReference type="OrthoDB" id="9781543at2"/>
<dbReference type="PANTHER" id="PTHR43110:SF1">
    <property type="entry name" value="THIOL PEROXIDASE"/>
    <property type="match status" value="1"/>
</dbReference>
<dbReference type="InterPro" id="IPR002065">
    <property type="entry name" value="TPX"/>
</dbReference>
<comment type="caution">
    <text evidence="5">The sequence shown here is derived from an EMBL/GenBank/DDBJ whole genome shotgun (WGS) entry which is preliminary data.</text>
</comment>
<dbReference type="GO" id="GO:0008379">
    <property type="term" value="F:thioredoxin peroxidase activity"/>
    <property type="evidence" value="ECO:0007669"/>
    <property type="project" value="InterPro"/>
</dbReference>
<feature type="signal peptide" evidence="3">
    <location>
        <begin position="1"/>
        <end position="20"/>
    </location>
</feature>
<evidence type="ECO:0000256" key="1">
    <source>
        <dbReference type="ARBA" id="ARBA00023157"/>
    </source>
</evidence>
<keyword evidence="2" id="KW-0676">Redox-active center</keyword>
<dbReference type="InterPro" id="IPR036249">
    <property type="entry name" value="Thioredoxin-like_sf"/>
</dbReference>
<dbReference type="SUPFAM" id="SSF52833">
    <property type="entry name" value="Thioredoxin-like"/>
    <property type="match status" value="1"/>
</dbReference>
<evidence type="ECO:0000256" key="2">
    <source>
        <dbReference type="ARBA" id="ARBA00023284"/>
    </source>
</evidence>
<keyword evidence="3" id="KW-0732">Signal</keyword>
<feature type="domain" description="Thioredoxin" evidence="4">
    <location>
        <begin position="52"/>
        <end position="202"/>
    </location>
</feature>
<keyword evidence="5" id="KW-0575">Peroxidase</keyword>
<keyword evidence="5" id="KW-0560">Oxidoreductase</keyword>
<protein>
    <submittedName>
        <fullName evidence="5">Thioredoxin peroxidase</fullName>
    </submittedName>
</protein>
<gene>
    <name evidence="5" type="ORF">VFDL14_23675</name>
</gene>
<keyword evidence="6" id="KW-1185">Reference proteome</keyword>
<proteinExistence type="predicted"/>
<accession>A0A066ULS3</accession>
<dbReference type="PROSITE" id="PS51352">
    <property type="entry name" value="THIOREDOXIN_2"/>
    <property type="match status" value="1"/>
</dbReference>
<feature type="chain" id="PRO_5001627345" evidence="3">
    <location>
        <begin position="21"/>
        <end position="204"/>
    </location>
</feature>
<dbReference type="PANTHER" id="PTHR43110">
    <property type="entry name" value="THIOL PEROXIDASE"/>
    <property type="match status" value="1"/>
</dbReference>
<reference evidence="5 6" key="1">
    <citation type="submission" date="2014-02" db="EMBL/GenBank/DDBJ databases">
        <title>Vibrio fortis Dalian14 Genome Sequencing.</title>
        <authorList>
            <person name="Wang Y."/>
            <person name="Song L."/>
            <person name="Liu G."/>
            <person name="Ding J."/>
        </authorList>
    </citation>
    <scope>NUCLEOTIDE SEQUENCE [LARGE SCALE GENOMIC DNA]</scope>
    <source>
        <strain evidence="5 6">Dalian14</strain>
    </source>
</reference>
<evidence type="ECO:0000313" key="5">
    <source>
        <dbReference type="EMBL" id="KDN28391.1"/>
    </source>
</evidence>